<evidence type="ECO:0000256" key="2">
    <source>
        <dbReference type="ARBA" id="ARBA00022475"/>
    </source>
</evidence>
<dbReference type="InterPro" id="IPR017978">
    <property type="entry name" value="GPCR_3_C"/>
</dbReference>
<dbReference type="GeneID" id="117657713"/>
<dbReference type="PROSITE" id="PS00981">
    <property type="entry name" value="G_PROTEIN_RECEP_F3_3"/>
    <property type="match status" value="1"/>
</dbReference>
<dbReference type="InterPro" id="IPR017979">
    <property type="entry name" value="GPCR_3_CS"/>
</dbReference>
<dbReference type="InterPro" id="IPR000068">
    <property type="entry name" value="GPCR_3_Ca_sens_rcpt-rel"/>
</dbReference>
<evidence type="ECO:0000256" key="10">
    <source>
        <dbReference type="ARBA" id="ARBA00023224"/>
    </source>
</evidence>
<dbReference type="SUPFAM" id="SSF57184">
    <property type="entry name" value="Growth factor receptor domain"/>
    <property type="match status" value="1"/>
</dbReference>
<protein>
    <submittedName>
        <fullName evidence="14">Vomeronasal type-2 receptor 26-like</fullName>
    </submittedName>
</protein>
<dbReference type="PRINTS" id="PR00248">
    <property type="entry name" value="GPCRMGR"/>
</dbReference>
<evidence type="ECO:0000259" key="12">
    <source>
        <dbReference type="PROSITE" id="PS50259"/>
    </source>
</evidence>
<gene>
    <name evidence="14" type="primary">LOC117657713</name>
</gene>
<dbReference type="PANTHER" id="PTHR24061">
    <property type="entry name" value="CALCIUM-SENSING RECEPTOR-RELATED"/>
    <property type="match status" value="1"/>
</dbReference>
<accession>A0ABM3YYU9</accession>
<evidence type="ECO:0000313" key="14">
    <source>
        <dbReference type="RefSeq" id="XP_060541301.1"/>
    </source>
</evidence>
<dbReference type="InterPro" id="IPR011500">
    <property type="entry name" value="GPCR_3_9-Cys_dom"/>
</dbReference>
<sequence length="427" mass="47957">MPSLRFPRKLHHYLKKLSFNNSVGDKIYFNENGELRTGFDIINWITFPNQTFLNVKVGRVDPTASQDKLFTISVENITWPDEFNKMLPLSVCNDNCNSGYSKFKIEGRPFCCYDCLPCAKGKISNKTDADDCFWCSEGQYPNKAQNTCIPKQITFLSYEEILGITLTSVAVFFSFFSAIVLGIFIKQRDTPIVKANNRNLTYILLIALLLSFLCTLLFIGQPDQVKCLLQQIAFGISFSVALSCILGKTTIVVLAFVATKPGSKMRKWVGKRLAYIIVLSCSLAQVIICSVWLAISPPFPDSDTYSVSEEIVLECNEGSSIMFYTVLGFMGFLTVISFTVAFLARKLPDSFNEAKFITFSMLVFCSVWISFVPTYLSTKGKYMVAVEIFSILASAAGLLVCIFAPKCYIIVLRPNLNRKEQLIKKPN</sequence>
<dbReference type="Pfam" id="PF07562">
    <property type="entry name" value="NCD3G"/>
    <property type="match status" value="1"/>
</dbReference>
<keyword evidence="3 11" id="KW-0812">Transmembrane</keyword>
<name>A0ABM3YYU9_PANGU</name>
<comment type="subcellular location">
    <subcellularLocation>
        <location evidence="1">Cell membrane</location>
        <topology evidence="1">Multi-pass membrane protein</topology>
    </subcellularLocation>
</comment>
<dbReference type="PRINTS" id="PR01535">
    <property type="entry name" value="VOMERONASL2R"/>
</dbReference>
<dbReference type="CDD" id="cd15283">
    <property type="entry name" value="7tmC_V2R_pheromone"/>
    <property type="match status" value="1"/>
</dbReference>
<keyword evidence="8" id="KW-0675">Receptor</keyword>
<feature type="domain" description="G-protein coupled receptors family 3 profile" evidence="12">
    <location>
        <begin position="162"/>
        <end position="426"/>
    </location>
</feature>
<dbReference type="InterPro" id="IPR009030">
    <property type="entry name" value="Growth_fac_rcpt_cys_sf"/>
</dbReference>
<keyword evidence="7 11" id="KW-0472">Membrane</keyword>
<evidence type="ECO:0000256" key="9">
    <source>
        <dbReference type="ARBA" id="ARBA00023180"/>
    </source>
</evidence>
<dbReference type="Proteomes" id="UP001652622">
    <property type="component" value="Unplaced"/>
</dbReference>
<dbReference type="SUPFAM" id="SSF53822">
    <property type="entry name" value="Periplasmic binding protein-like I"/>
    <property type="match status" value="1"/>
</dbReference>
<dbReference type="InterPro" id="IPR004073">
    <property type="entry name" value="GPCR_3_vmron_rcpt_2"/>
</dbReference>
<evidence type="ECO:0000313" key="13">
    <source>
        <dbReference type="Proteomes" id="UP001652622"/>
    </source>
</evidence>
<evidence type="ECO:0000256" key="4">
    <source>
        <dbReference type="ARBA" id="ARBA00022729"/>
    </source>
</evidence>
<dbReference type="Pfam" id="PF00003">
    <property type="entry name" value="7tm_3"/>
    <property type="match status" value="1"/>
</dbReference>
<keyword evidence="2" id="KW-1003">Cell membrane</keyword>
<evidence type="ECO:0000256" key="7">
    <source>
        <dbReference type="ARBA" id="ARBA00023136"/>
    </source>
</evidence>
<feature type="transmembrane region" description="Helical" evidence="11">
    <location>
        <begin position="388"/>
        <end position="411"/>
    </location>
</feature>
<organism evidence="13 14">
    <name type="scientific">Pantherophis guttatus</name>
    <name type="common">Corn snake</name>
    <name type="synonym">Elaphe guttata</name>
    <dbReference type="NCBI Taxonomy" id="94885"/>
    <lineage>
        <taxon>Eukaryota</taxon>
        <taxon>Metazoa</taxon>
        <taxon>Chordata</taxon>
        <taxon>Craniata</taxon>
        <taxon>Vertebrata</taxon>
        <taxon>Euteleostomi</taxon>
        <taxon>Lepidosauria</taxon>
        <taxon>Squamata</taxon>
        <taxon>Bifurcata</taxon>
        <taxon>Unidentata</taxon>
        <taxon>Episquamata</taxon>
        <taxon>Toxicofera</taxon>
        <taxon>Serpentes</taxon>
        <taxon>Colubroidea</taxon>
        <taxon>Colubridae</taxon>
        <taxon>Colubrinae</taxon>
        <taxon>Pantherophis</taxon>
    </lineage>
</organism>
<feature type="transmembrane region" description="Helical" evidence="11">
    <location>
        <begin position="273"/>
        <end position="295"/>
    </location>
</feature>
<keyword evidence="4" id="KW-0732">Signal</keyword>
<evidence type="ECO:0000256" key="8">
    <source>
        <dbReference type="ARBA" id="ARBA00023170"/>
    </source>
</evidence>
<reference evidence="14" key="1">
    <citation type="submission" date="2025-08" db="UniProtKB">
        <authorList>
            <consortium name="RefSeq"/>
        </authorList>
    </citation>
    <scope>IDENTIFICATION</scope>
    <source>
        <tissue evidence="14">Blood</tissue>
    </source>
</reference>
<keyword evidence="9" id="KW-0325">Glycoprotein</keyword>
<dbReference type="PROSITE" id="PS50259">
    <property type="entry name" value="G_PROTEIN_RECEP_F3_4"/>
    <property type="match status" value="1"/>
</dbReference>
<evidence type="ECO:0000256" key="11">
    <source>
        <dbReference type="SAM" id="Phobius"/>
    </source>
</evidence>
<dbReference type="Gene3D" id="2.10.50.30">
    <property type="entry name" value="GPCR, family 3, nine cysteines domain"/>
    <property type="match status" value="1"/>
</dbReference>
<dbReference type="Gene3D" id="3.40.50.2300">
    <property type="match status" value="2"/>
</dbReference>
<dbReference type="RefSeq" id="XP_060541301.1">
    <property type="nucleotide sequence ID" value="XM_060685318.1"/>
</dbReference>
<feature type="transmembrane region" description="Helical" evidence="11">
    <location>
        <begin position="321"/>
        <end position="344"/>
    </location>
</feature>
<evidence type="ECO:0000256" key="3">
    <source>
        <dbReference type="ARBA" id="ARBA00022692"/>
    </source>
</evidence>
<evidence type="ECO:0000256" key="5">
    <source>
        <dbReference type="ARBA" id="ARBA00022989"/>
    </source>
</evidence>
<proteinExistence type="predicted"/>
<feature type="transmembrane region" description="Helical" evidence="11">
    <location>
        <begin position="356"/>
        <end position="376"/>
    </location>
</feature>
<evidence type="ECO:0000256" key="1">
    <source>
        <dbReference type="ARBA" id="ARBA00004651"/>
    </source>
</evidence>
<feature type="transmembrane region" description="Helical" evidence="11">
    <location>
        <begin position="161"/>
        <end position="185"/>
    </location>
</feature>
<feature type="transmembrane region" description="Helical" evidence="11">
    <location>
        <begin position="200"/>
        <end position="220"/>
    </location>
</feature>
<keyword evidence="5 11" id="KW-1133">Transmembrane helix</keyword>
<feature type="transmembrane region" description="Helical" evidence="11">
    <location>
        <begin position="232"/>
        <end position="257"/>
    </location>
</feature>
<keyword evidence="10" id="KW-0807">Transducer</keyword>
<dbReference type="PANTHER" id="PTHR24061:SF599">
    <property type="entry name" value="G-PROTEIN COUPLED RECEPTORS FAMILY 3 PROFILE DOMAIN-CONTAINING PROTEIN"/>
    <property type="match status" value="1"/>
</dbReference>
<dbReference type="InterPro" id="IPR038550">
    <property type="entry name" value="GPCR_3_9-Cys_sf"/>
</dbReference>
<keyword evidence="6" id="KW-0297">G-protein coupled receptor</keyword>
<dbReference type="InterPro" id="IPR000337">
    <property type="entry name" value="GPCR_3"/>
</dbReference>
<dbReference type="InterPro" id="IPR028082">
    <property type="entry name" value="Peripla_BP_I"/>
</dbReference>
<keyword evidence="13" id="KW-1185">Reference proteome</keyword>
<evidence type="ECO:0000256" key="6">
    <source>
        <dbReference type="ARBA" id="ARBA00023040"/>
    </source>
</evidence>